<dbReference type="InterPro" id="IPR006963">
    <property type="entry name" value="Mopterin_OxRdtase_4Fe-4S_dom"/>
</dbReference>
<dbReference type="PANTHER" id="PTHR43742">
    <property type="entry name" value="TRIMETHYLAMINE-N-OXIDE REDUCTASE"/>
    <property type="match status" value="1"/>
</dbReference>
<evidence type="ECO:0000313" key="7">
    <source>
        <dbReference type="EMBL" id="RNL61456.1"/>
    </source>
</evidence>
<feature type="domain" description="4Fe-4S Mo/W bis-MGD-type" evidence="5">
    <location>
        <begin position="4"/>
        <end position="60"/>
    </location>
</feature>
<keyword evidence="2" id="KW-0479">Metal-binding</keyword>
<dbReference type="Proteomes" id="UP000274695">
    <property type="component" value="Unassembled WGS sequence"/>
</dbReference>
<dbReference type="InterPro" id="IPR050612">
    <property type="entry name" value="Prok_Mopterin_Oxidored"/>
</dbReference>
<dbReference type="Proteomes" id="UP000237222">
    <property type="component" value="Unassembled WGS sequence"/>
</dbReference>
<keyword evidence="3" id="KW-0408">Iron</keyword>
<dbReference type="SMART" id="SM00926">
    <property type="entry name" value="Molybdop_Fe4S4"/>
    <property type="match status" value="1"/>
</dbReference>
<dbReference type="Gene3D" id="3.40.50.740">
    <property type="match status" value="1"/>
</dbReference>
<evidence type="ECO:0000313" key="9">
    <source>
        <dbReference type="Proteomes" id="UP000274695"/>
    </source>
</evidence>
<reference evidence="7 9" key="2">
    <citation type="submission" date="2018-10" db="EMBL/GenBank/DDBJ databases">
        <title>Draft genome sequence of Zhongshania sp. DSW25-10.</title>
        <authorList>
            <person name="Oh J."/>
        </authorList>
    </citation>
    <scope>NUCLEOTIDE SEQUENCE [LARGE SCALE GENOMIC DNA]</scope>
    <source>
        <strain evidence="7 9">DSW25-10</strain>
    </source>
</reference>
<evidence type="ECO:0000256" key="4">
    <source>
        <dbReference type="ARBA" id="ARBA00023014"/>
    </source>
</evidence>
<dbReference type="Pfam" id="PF00384">
    <property type="entry name" value="Molybdopterin"/>
    <property type="match status" value="1"/>
</dbReference>
<dbReference type="AlphaFoldDB" id="A0A2S4HCL2"/>
<gene>
    <name evidence="6" type="ORF">C0068_15430</name>
    <name evidence="7" type="ORF">D0911_12435</name>
</gene>
<dbReference type="EMBL" id="PQGG01000035">
    <property type="protein sequence ID" value="POP51746.1"/>
    <property type="molecule type" value="Genomic_DNA"/>
</dbReference>
<dbReference type="Gene3D" id="2.40.40.20">
    <property type="match status" value="1"/>
</dbReference>
<evidence type="ECO:0000313" key="6">
    <source>
        <dbReference type="EMBL" id="POP51746.1"/>
    </source>
</evidence>
<dbReference type="SUPFAM" id="SSF53706">
    <property type="entry name" value="Formate dehydrogenase/DMSO reductase, domains 1-3"/>
    <property type="match status" value="1"/>
</dbReference>
<evidence type="ECO:0000256" key="1">
    <source>
        <dbReference type="ARBA" id="ARBA00010312"/>
    </source>
</evidence>
<dbReference type="Pfam" id="PF04879">
    <property type="entry name" value="Molybdop_Fe4S4"/>
    <property type="match status" value="1"/>
</dbReference>
<comment type="similarity">
    <text evidence="1">Belongs to the prokaryotic molybdopterin-containing oxidoreductase family.</text>
</comment>
<dbReference type="RefSeq" id="WP_103685371.1">
    <property type="nucleotide sequence ID" value="NZ_PQGG01000035.1"/>
</dbReference>
<name>A0A2S4HCL2_9GAMM</name>
<dbReference type="InterPro" id="IPR006656">
    <property type="entry name" value="Mopterin_OxRdtase"/>
</dbReference>
<dbReference type="EMBL" id="RHGB01000013">
    <property type="protein sequence ID" value="RNL61456.1"/>
    <property type="molecule type" value="Genomic_DNA"/>
</dbReference>
<evidence type="ECO:0000256" key="2">
    <source>
        <dbReference type="ARBA" id="ARBA00022723"/>
    </source>
</evidence>
<organism evidence="6 8">
    <name type="scientific">Zhongshania marina</name>
    <dbReference type="NCBI Taxonomy" id="2304603"/>
    <lineage>
        <taxon>Bacteria</taxon>
        <taxon>Pseudomonadati</taxon>
        <taxon>Pseudomonadota</taxon>
        <taxon>Gammaproteobacteria</taxon>
        <taxon>Cellvibrionales</taxon>
        <taxon>Spongiibacteraceae</taxon>
        <taxon>Zhongshania</taxon>
    </lineage>
</organism>
<sequence length="719" mass="78440">MSLNTQHYRTCNLCEAMCGIQITVEDDKITSIKGDAEDSFSRGHICPKAIALKDLYEDPDRIRTPMERVNGQWRELTWKEAFDKVASRIQALQAEHGNDALGVYLGNPNVHNTGSLLMSGGVLRALKTKNKFSATSVDQLPHHIVSWKLFGHQLRIPVPDIDHTDHFLMFGANPLASNGSIMSVADVKQRLKDVRKRGKLVVVDPRRTATAEQADAHHFIRPGSDVLVLLAMLNVLFAEGLVSTGNLAKHLDFGPMSLAQKFNDFSPERVAPLTGMSAELIRSLVRDFCAAKAPVLYGRLGVSVQEFGTLSQYLIMLFNILTGRLDSVGGLMFTKPAVDVLAQSGRGNMGRFHSRVRGLPEFNGELPVAALAEEISTAGEGQIKGMLLMAGNPVLSTPNGEQLDRAFKDLDLLVAIDFYINESSRHADFILPPVSPLEREHYDVIFNVLAVRNNARYAKALFPRKADARHDWEILLSLRDRLQPATSAKDKLGRLLLRCAGPSGLLALLLRQGPYGGGLNLLKGLSLSKLKKSPHGIDLGALKPALPAALYHKDKKIHLESDFFLKDLARVAAKFFNTDKAPDKFLLIGRRDVRSNNSWLHNSQRLVKGKSRCTALINPLDAQALAIAEGDMVRVSSRVGSVELAAQISDEMMAGVISIPHGWGHNLSGTQWQTAEAHAGVSVNALTDEMQIDALSGNAVLNGVPVSLEPVKAAAAISA</sequence>
<dbReference type="CDD" id="cd02782">
    <property type="entry name" value="MopB_CT_1"/>
    <property type="match status" value="1"/>
</dbReference>
<accession>A0A2S4HCL2</accession>
<keyword evidence="9" id="KW-1185">Reference proteome</keyword>
<reference evidence="6 8" key="1">
    <citation type="submission" date="2018-01" db="EMBL/GenBank/DDBJ databases">
        <authorList>
            <person name="Yu X.-D."/>
        </authorList>
    </citation>
    <scope>NUCLEOTIDE SEQUENCE [LARGE SCALE GENOMIC DNA]</scope>
    <source>
        <strain evidence="6 8">ZX-21</strain>
    </source>
</reference>
<evidence type="ECO:0000313" key="8">
    <source>
        <dbReference type="Proteomes" id="UP000237222"/>
    </source>
</evidence>
<dbReference type="GO" id="GO:0051536">
    <property type="term" value="F:iron-sulfur cluster binding"/>
    <property type="evidence" value="ECO:0007669"/>
    <property type="project" value="UniProtKB-KW"/>
</dbReference>
<dbReference type="GO" id="GO:0046872">
    <property type="term" value="F:metal ion binding"/>
    <property type="evidence" value="ECO:0007669"/>
    <property type="project" value="UniProtKB-KW"/>
</dbReference>
<dbReference type="Pfam" id="PF01568">
    <property type="entry name" value="Molydop_binding"/>
    <property type="match status" value="1"/>
</dbReference>
<dbReference type="OrthoDB" id="9815647at2"/>
<evidence type="ECO:0000256" key="3">
    <source>
        <dbReference type="ARBA" id="ARBA00023004"/>
    </source>
</evidence>
<dbReference type="InterPro" id="IPR006657">
    <property type="entry name" value="MoPterin_dinucl-bd_dom"/>
</dbReference>
<keyword evidence="4" id="KW-0411">Iron-sulfur</keyword>
<dbReference type="GO" id="GO:0043546">
    <property type="term" value="F:molybdopterin cofactor binding"/>
    <property type="evidence" value="ECO:0007669"/>
    <property type="project" value="InterPro"/>
</dbReference>
<protein>
    <submittedName>
        <fullName evidence="6">Dehydrogenase</fullName>
    </submittedName>
    <submittedName>
        <fullName evidence="7">Molybdopterin oxidoreductase family protein</fullName>
    </submittedName>
</protein>
<dbReference type="SUPFAM" id="SSF50692">
    <property type="entry name" value="ADC-like"/>
    <property type="match status" value="1"/>
</dbReference>
<dbReference type="PANTHER" id="PTHR43742:SF2">
    <property type="entry name" value="ASSIMILATORY NITRATE REDUCTASE CATALYTIC SUBUNIT"/>
    <property type="match status" value="1"/>
</dbReference>
<proteinExistence type="inferred from homology"/>
<dbReference type="InterPro" id="IPR009010">
    <property type="entry name" value="Asp_de-COase-like_dom_sf"/>
</dbReference>
<dbReference type="GO" id="GO:0016491">
    <property type="term" value="F:oxidoreductase activity"/>
    <property type="evidence" value="ECO:0007669"/>
    <property type="project" value="InterPro"/>
</dbReference>
<dbReference type="Gene3D" id="2.20.25.90">
    <property type="entry name" value="ADC-like domains"/>
    <property type="match status" value="1"/>
</dbReference>
<dbReference type="Gene3D" id="3.40.228.10">
    <property type="entry name" value="Dimethylsulfoxide Reductase, domain 2"/>
    <property type="match status" value="1"/>
</dbReference>
<comment type="caution">
    <text evidence="6">The sequence shown here is derived from an EMBL/GenBank/DDBJ whole genome shotgun (WGS) entry which is preliminary data.</text>
</comment>
<evidence type="ECO:0000259" key="5">
    <source>
        <dbReference type="PROSITE" id="PS51669"/>
    </source>
</evidence>
<dbReference type="PROSITE" id="PS51669">
    <property type="entry name" value="4FE4S_MOW_BIS_MGD"/>
    <property type="match status" value="1"/>
</dbReference>